<dbReference type="OrthoDB" id="796581at2"/>
<dbReference type="Proteomes" id="UP000297407">
    <property type="component" value="Unassembled WGS sequence"/>
</dbReference>
<evidence type="ECO:0000313" key="1">
    <source>
        <dbReference type="EMBL" id="TGD59514.1"/>
    </source>
</evidence>
<keyword evidence="2" id="KW-1185">Reference proteome</keyword>
<dbReference type="RefSeq" id="WP_135524721.1">
    <property type="nucleotide sequence ID" value="NZ_SRLH01000001.1"/>
</dbReference>
<reference evidence="1 2" key="1">
    <citation type="submission" date="2019-04" db="EMBL/GenBank/DDBJ databases">
        <title>Flavobacterium sp. strain DS2-A Genome sequencing and assembly.</title>
        <authorList>
            <person name="Kim I."/>
        </authorList>
    </citation>
    <scope>NUCLEOTIDE SEQUENCE [LARGE SCALE GENOMIC DNA]</scope>
    <source>
        <strain evidence="1 2">DS2-A</strain>
    </source>
</reference>
<organism evidence="1 2">
    <name type="scientific">Flavobacterium humi</name>
    <dbReference type="NCBI Taxonomy" id="2562683"/>
    <lineage>
        <taxon>Bacteria</taxon>
        <taxon>Pseudomonadati</taxon>
        <taxon>Bacteroidota</taxon>
        <taxon>Flavobacteriia</taxon>
        <taxon>Flavobacteriales</taxon>
        <taxon>Flavobacteriaceae</taxon>
        <taxon>Flavobacterium</taxon>
    </lineage>
</organism>
<dbReference type="EMBL" id="SRLH01000001">
    <property type="protein sequence ID" value="TGD59514.1"/>
    <property type="molecule type" value="Genomic_DNA"/>
</dbReference>
<comment type="caution">
    <text evidence="1">The sequence shown here is derived from an EMBL/GenBank/DDBJ whole genome shotgun (WGS) entry which is preliminary data.</text>
</comment>
<evidence type="ECO:0008006" key="3">
    <source>
        <dbReference type="Google" id="ProtNLM"/>
    </source>
</evidence>
<dbReference type="AlphaFoldDB" id="A0A4Z0LCB1"/>
<protein>
    <recommendedName>
        <fullName evidence="3">Lipoprotein</fullName>
    </recommendedName>
</protein>
<name>A0A4Z0LCB1_9FLAO</name>
<gene>
    <name evidence="1" type="ORF">E4635_00845</name>
</gene>
<accession>A0A4Z0LCB1</accession>
<proteinExistence type="predicted"/>
<sequence>MKKIVLFLLFPLLMVGCKPNDDKPKPNEGKPADASEIQEGKCGENLIVIDSSKTDSNWRSQNERFFCELKLPTRKDNHTHNYYIIDLDKVNVLNRDEVGKWLKKNTKFICYEESYQYIEKQHDIEITPVLTQQISNLNKATITFKDLKTEISKISNFDTLYYDTYVQFSLESGKVKVTPFADFDYTKNLYSIPLLKSILYNNRTISDQSYLEFYDVSTDSGKQIIVFGIRDATNLVLFYDISVNPFYFNFFTK</sequence>
<evidence type="ECO:0000313" key="2">
    <source>
        <dbReference type="Proteomes" id="UP000297407"/>
    </source>
</evidence>
<dbReference type="PROSITE" id="PS51257">
    <property type="entry name" value="PROKAR_LIPOPROTEIN"/>
    <property type="match status" value="1"/>
</dbReference>